<proteinExistence type="predicted"/>
<accession>A0A1V3SWZ6</accession>
<name>A0A1V3SWZ6_9BACT</name>
<evidence type="ECO:0000313" key="2">
    <source>
        <dbReference type="Proteomes" id="UP000188586"/>
    </source>
</evidence>
<evidence type="ECO:0000313" key="1">
    <source>
        <dbReference type="EMBL" id="OOH73955.1"/>
    </source>
</evidence>
<gene>
    <name evidence="1" type="ORF">BOX24_02885</name>
</gene>
<protein>
    <submittedName>
        <fullName evidence="1">Uncharacterized protein</fullName>
    </submittedName>
</protein>
<organism evidence="1 2">
    <name type="scientific">Leptospirillum ferriphilum</name>
    <dbReference type="NCBI Taxonomy" id="178606"/>
    <lineage>
        <taxon>Bacteria</taxon>
        <taxon>Pseudomonadati</taxon>
        <taxon>Nitrospirota</taxon>
        <taxon>Nitrospiria</taxon>
        <taxon>Nitrospirales</taxon>
        <taxon>Nitrospiraceae</taxon>
        <taxon>Leptospirillum</taxon>
    </lineage>
</organism>
<dbReference type="EMBL" id="MPOJ01000006">
    <property type="protein sequence ID" value="OOH73955.1"/>
    <property type="molecule type" value="Genomic_DNA"/>
</dbReference>
<comment type="caution">
    <text evidence="1">The sequence shown here is derived from an EMBL/GenBank/DDBJ whole genome shotgun (WGS) entry which is preliminary data.</text>
</comment>
<dbReference type="InterPro" id="IPR055136">
    <property type="entry name" value="LFE_1968-like"/>
</dbReference>
<dbReference type="Proteomes" id="UP000188586">
    <property type="component" value="Unassembled WGS sequence"/>
</dbReference>
<dbReference type="Gene3D" id="3.40.1570.20">
    <property type="match status" value="1"/>
</dbReference>
<dbReference type="Pfam" id="PF22684">
    <property type="entry name" value="LFE_1968-like"/>
    <property type="match status" value="1"/>
</dbReference>
<sequence length="156" mass="17520">MANRGRETVEPGVTDRIGQMILEMFRTGMCLFSVRSPGGVAELYGGEARKVEVTGTSLTIEREDWHLHCKLETVETVVFDLSPKDNGGIRMAVVFRDKHQAPVLRAAWLPRLMPETPSPPEQFWAFTQRYIDLPMVVDARNRQLVFPGSGQGGFTE</sequence>
<reference evidence="1 2" key="1">
    <citation type="submission" date="2016-11" db="EMBL/GenBank/DDBJ databases">
        <title>Comparative genomics of co-occurring bacteria in distinct bioleaching systems unravels niche-specific adaptation.</title>
        <authorList>
            <person name="Zhang X."/>
            <person name="Liu X."/>
            <person name="Yin H."/>
        </authorList>
    </citation>
    <scope>NUCLEOTIDE SEQUENCE [LARGE SCALE GENOMIC DNA]</scope>
    <source>
        <strain evidence="1 2">DX</strain>
    </source>
</reference>
<dbReference type="AlphaFoldDB" id="A0A1V3SWZ6"/>